<reference evidence="1" key="1">
    <citation type="submission" date="2023-07" db="EMBL/GenBank/DDBJ databases">
        <title>draft genome sequence of fig (Ficus carica).</title>
        <authorList>
            <person name="Takahashi T."/>
            <person name="Nishimura K."/>
        </authorList>
    </citation>
    <scope>NUCLEOTIDE SEQUENCE</scope>
</reference>
<sequence length="127" mass="14450">MLRPRERLAKLARPVTRGPRAWRARLPPGSPSNLVSVVVADHYASIVYSSIMCDVEIMVSGPNNLPSRLPSDYITLSTEFFRVGLRLPCYPYLRRALQRLNVAPMQLNANAYRILISCFVLWTKNYA</sequence>
<dbReference type="AlphaFoldDB" id="A0AA88DRU8"/>
<comment type="caution">
    <text evidence="1">The sequence shown here is derived from an EMBL/GenBank/DDBJ whole genome shotgun (WGS) entry which is preliminary data.</text>
</comment>
<proteinExistence type="predicted"/>
<keyword evidence="2" id="KW-1185">Reference proteome</keyword>
<name>A0AA88DRU8_FICCA</name>
<gene>
    <name evidence="1" type="ORF">TIFTF001_029526</name>
</gene>
<dbReference type="Proteomes" id="UP001187192">
    <property type="component" value="Unassembled WGS sequence"/>
</dbReference>
<dbReference type="EMBL" id="BTGU01000098">
    <property type="protein sequence ID" value="GMN60405.1"/>
    <property type="molecule type" value="Genomic_DNA"/>
</dbReference>
<evidence type="ECO:0000313" key="2">
    <source>
        <dbReference type="Proteomes" id="UP001187192"/>
    </source>
</evidence>
<protein>
    <submittedName>
        <fullName evidence="1">Uncharacterized protein</fullName>
    </submittedName>
</protein>
<accession>A0AA88DRU8</accession>
<evidence type="ECO:0000313" key="1">
    <source>
        <dbReference type="EMBL" id="GMN60405.1"/>
    </source>
</evidence>
<organism evidence="1 2">
    <name type="scientific">Ficus carica</name>
    <name type="common">Common fig</name>
    <dbReference type="NCBI Taxonomy" id="3494"/>
    <lineage>
        <taxon>Eukaryota</taxon>
        <taxon>Viridiplantae</taxon>
        <taxon>Streptophyta</taxon>
        <taxon>Embryophyta</taxon>
        <taxon>Tracheophyta</taxon>
        <taxon>Spermatophyta</taxon>
        <taxon>Magnoliopsida</taxon>
        <taxon>eudicotyledons</taxon>
        <taxon>Gunneridae</taxon>
        <taxon>Pentapetalae</taxon>
        <taxon>rosids</taxon>
        <taxon>fabids</taxon>
        <taxon>Rosales</taxon>
        <taxon>Moraceae</taxon>
        <taxon>Ficeae</taxon>
        <taxon>Ficus</taxon>
    </lineage>
</organism>